<dbReference type="Proteomes" id="UP001150569">
    <property type="component" value="Unassembled WGS sequence"/>
</dbReference>
<name>A0A9W8DYM2_9FUNG</name>
<keyword evidence="5" id="KW-0539">Nucleus</keyword>
<dbReference type="EMBL" id="JANBPT010000277">
    <property type="protein sequence ID" value="KAJ1924363.1"/>
    <property type="molecule type" value="Genomic_DNA"/>
</dbReference>
<organism evidence="7 8">
    <name type="scientific">Tieghemiomyces parasiticus</name>
    <dbReference type="NCBI Taxonomy" id="78921"/>
    <lineage>
        <taxon>Eukaryota</taxon>
        <taxon>Fungi</taxon>
        <taxon>Fungi incertae sedis</taxon>
        <taxon>Zoopagomycota</taxon>
        <taxon>Kickxellomycotina</taxon>
        <taxon>Dimargaritomycetes</taxon>
        <taxon>Dimargaritales</taxon>
        <taxon>Dimargaritaceae</taxon>
        <taxon>Tieghemiomyces</taxon>
    </lineage>
</organism>
<evidence type="ECO:0000256" key="5">
    <source>
        <dbReference type="ARBA" id="ARBA00023242"/>
    </source>
</evidence>
<evidence type="ECO:0000256" key="1">
    <source>
        <dbReference type="ARBA" id="ARBA00002889"/>
    </source>
</evidence>
<dbReference type="GO" id="GO:0005730">
    <property type="term" value="C:nucleolus"/>
    <property type="evidence" value="ECO:0007669"/>
    <property type="project" value="UniProtKB-SubCell"/>
</dbReference>
<reference evidence="7" key="1">
    <citation type="submission" date="2022-07" db="EMBL/GenBank/DDBJ databases">
        <title>Phylogenomic reconstructions and comparative analyses of Kickxellomycotina fungi.</title>
        <authorList>
            <person name="Reynolds N.K."/>
            <person name="Stajich J.E."/>
            <person name="Barry K."/>
            <person name="Grigoriev I.V."/>
            <person name="Crous P."/>
            <person name="Smith M.E."/>
        </authorList>
    </citation>
    <scope>NUCLEOTIDE SEQUENCE</scope>
    <source>
        <strain evidence="7">RSA 861</strain>
    </source>
</reference>
<evidence type="ECO:0000313" key="8">
    <source>
        <dbReference type="Proteomes" id="UP001150569"/>
    </source>
</evidence>
<dbReference type="PANTHER" id="PTHR13243:SF1">
    <property type="entry name" value="NUCLEOLAR PROTEIN 16"/>
    <property type="match status" value="1"/>
</dbReference>
<dbReference type="InterPro" id="IPR019002">
    <property type="entry name" value="Ribosome_biogenesis_Nop16"/>
</dbReference>
<dbReference type="PANTHER" id="PTHR13243">
    <property type="entry name" value="HSPC111 PROTEIN-RELATED"/>
    <property type="match status" value="1"/>
</dbReference>
<comment type="subcellular location">
    <subcellularLocation>
        <location evidence="2">Nucleus</location>
        <location evidence="2">Nucleolus</location>
    </subcellularLocation>
</comment>
<proteinExistence type="inferred from homology"/>
<protein>
    <recommendedName>
        <fullName evidence="4">Nucleolar protein 16</fullName>
    </recommendedName>
</protein>
<comment type="function">
    <text evidence="1">Involved in the biogenesis of the 60S ribosomal subunit.</text>
</comment>
<accession>A0A9W8DYM2</accession>
<evidence type="ECO:0000256" key="2">
    <source>
        <dbReference type="ARBA" id="ARBA00004604"/>
    </source>
</evidence>
<evidence type="ECO:0000256" key="6">
    <source>
        <dbReference type="SAM" id="MobiDB-lite"/>
    </source>
</evidence>
<evidence type="ECO:0000256" key="4">
    <source>
        <dbReference type="ARBA" id="ARBA00015522"/>
    </source>
</evidence>
<feature type="region of interest" description="Disordered" evidence="6">
    <location>
        <begin position="1"/>
        <end position="22"/>
    </location>
</feature>
<dbReference type="AlphaFoldDB" id="A0A9W8DYM2"/>
<evidence type="ECO:0000256" key="3">
    <source>
        <dbReference type="ARBA" id="ARBA00008479"/>
    </source>
</evidence>
<keyword evidence="8" id="KW-1185">Reference proteome</keyword>
<evidence type="ECO:0000313" key="7">
    <source>
        <dbReference type="EMBL" id="KAJ1924363.1"/>
    </source>
</evidence>
<sequence length="229" mass="26049">MSHKPRRVDKHKRKPMPNFGGLSSVLRKYWDPSKSTRDNYREIGLVAQLNGYTKAIVKEEDPLELYHNPEDPFNEDCPIDFSEALPGGKPSADEKVSYEATTDPEELAKLKRSIPTGYGIIERDAEGNIINVIVPDAMDEANGPEPVEAKTEAVQELEALAGIKYEKITKPSEDSQVYLQRLLDNHGGNLRKMHMDLKLNWLQYTPGQLRKRFIRFKPFLTYPPGVVIE</sequence>
<comment type="similarity">
    <text evidence="3">Belongs to the NOP16 family.</text>
</comment>
<gene>
    <name evidence="7" type="primary">NOP16_1</name>
    <name evidence="7" type="ORF">IWQ60_005242</name>
</gene>
<feature type="compositionally biased region" description="Basic residues" evidence="6">
    <location>
        <begin position="1"/>
        <end position="15"/>
    </location>
</feature>
<dbReference type="Pfam" id="PF09420">
    <property type="entry name" value="Nop16"/>
    <property type="match status" value="1"/>
</dbReference>
<comment type="caution">
    <text evidence="7">The sequence shown here is derived from an EMBL/GenBank/DDBJ whole genome shotgun (WGS) entry which is preliminary data.</text>
</comment>
<dbReference type="GO" id="GO:0042273">
    <property type="term" value="P:ribosomal large subunit biogenesis"/>
    <property type="evidence" value="ECO:0007669"/>
    <property type="project" value="TreeGrafter"/>
</dbReference>
<dbReference type="OrthoDB" id="285729at2759"/>